<protein>
    <recommendedName>
        <fullName evidence="3">Phage FluMu gp28-like protein</fullName>
    </recommendedName>
</protein>
<proteinExistence type="predicted"/>
<dbReference type="InterPro" id="IPR012036">
    <property type="entry name" value="Phage_Mu_Gp28"/>
</dbReference>
<reference evidence="1 2" key="1">
    <citation type="journal article" date="2014" name="Int. J. Syst. Evol. Microbiol.">
        <title>Fulvimonas yonginensis sp. nov., isolated from greenhouse soil, and emended description of the genus Fulvimonas.</title>
        <authorList>
            <person name="Ahn J.H."/>
            <person name="Kim S.J."/>
            <person name="Weon H.Y."/>
            <person name="Hong S.B."/>
            <person name="Seok S.J."/>
            <person name="Kwon S.W."/>
        </authorList>
    </citation>
    <scope>NUCLEOTIDE SEQUENCE [LARGE SCALE GENOMIC DNA]</scope>
    <source>
        <strain evidence="1 2">KACC 16952</strain>
    </source>
</reference>
<name>A0ABU8JBJ7_9GAMM</name>
<gene>
    <name evidence="1" type="ORF">WAT24_06730</name>
</gene>
<sequence length="529" mass="58819">MTTLDTAIREALPNTASSAVPAALLPYQQRWLADDSDLKVAEKSRRTGLTWAEAADDVLIAGRARDAGGMNVYYIGYNMDMAIEYIEACAMWARTFSQACGTVEEGEELFDGGNDEKAIKTYTIRFASGFRIVALSSRPANLRGKQGVVVIDEAAFHGQLDELLKAAIALLMWGGKVRVISTHDGVDNPFNQLIEDIRAKKRAGKVHRITFEEACAEGLYKRVCLRQGKAWTQKTEDAWKAAIRKTYGDAASEELDAIPSQGSGSWLSGALIEARMEPVPVLRYTCPPGFEKEPDTYRYQVIQGWLDFEVAPLLAALDPRLQSVLGEDFGRTGDLTVITPAQIQQNMTRRVPFMLELRNMPHRQQEQILFFIGDRLPNFVKAAVDARGNGSAVAEFLAQRYGWSRVELIMATDGWYREQMPPLKAAFEDGTISIPRDKDVASDLRLVKMIRGVARVPEERTTGKDGNKRHGDAAISIAMMHYASRHPGAPIEFESVPQHPRGFDNLRDARLSMRADDGEDLALPEPKAW</sequence>
<dbReference type="PIRSF" id="PIRSF007056">
    <property type="entry name" value="UCP007056"/>
    <property type="match status" value="1"/>
</dbReference>
<accession>A0ABU8JBJ7</accession>
<organism evidence="1 2">
    <name type="scientific">Fulvimonas yonginensis</name>
    <dbReference type="NCBI Taxonomy" id="1495200"/>
    <lineage>
        <taxon>Bacteria</taxon>
        <taxon>Pseudomonadati</taxon>
        <taxon>Pseudomonadota</taxon>
        <taxon>Gammaproteobacteria</taxon>
        <taxon>Lysobacterales</taxon>
        <taxon>Rhodanobacteraceae</taxon>
        <taxon>Fulvimonas</taxon>
    </lineage>
</organism>
<evidence type="ECO:0000313" key="2">
    <source>
        <dbReference type="Proteomes" id="UP001381174"/>
    </source>
</evidence>
<dbReference type="EMBL" id="JBBBNY010000003">
    <property type="protein sequence ID" value="MEI7036447.1"/>
    <property type="molecule type" value="Genomic_DNA"/>
</dbReference>
<dbReference type="InterPro" id="IPR027417">
    <property type="entry name" value="P-loop_NTPase"/>
</dbReference>
<keyword evidence="2" id="KW-1185">Reference proteome</keyword>
<dbReference type="RefSeq" id="WP_336807063.1">
    <property type="nucleotide sequence ID" value="NZ_JBBBNY010000003.1"/>
</dbReference>
<dbReference type="Proteomes" id="UP001381174">
    <property type="component" value="Unassembled WGS sequence"/>
</dbReference>
<evidence type="ECO:0000313" key="1">
    <source>
        <dbReference type="EMBL" id="MEI7036447.1"/>
    </source>
</evidence>
<dbReference type="Gene3D" id="3.40.50.300">
    <property type="entry name" value="P-loop containing nucleotide triphosphate hydrolases"/>
    <property type="match status" value="1"/>
</dbReference>
<evidence type="ECO:0008006" key="3">
    <source>
        <dbReference type="Google" id="ProtNLM"/>
    </source>
</evidence>
<comment type="caution">
    <text evidence="1">The sequence shown here is derived from an EMBL/GenBank/DDBJ whole genome shotgun (WGS) entry which is preliminary data.</text>
</comment>
<dbReference type="Gene3D" id="3.30.420.240">
    <property type="match status" value="1"/>
</dbReference>